<dbReference type="PANTHER" id="PTHR30204:SF92">
    <property type="entry name" value="HTH-TYPE TRANSCRIPTIONAL REGULATOR ZNTR"/>
    <property type="match status" value="1"/>
</dbReference>
<evidence type="ECO:0000313" key="4">
    <source>
        <dbReference type="Proteomes" id="UP001501337"/>
    </source>
</evidence>
<accession>A0ABP7PC41</accession>
<dbReference type="InterPro" id="IPR000551">
    <property type="entry name" value="MerR-type_HTH_dom"/>
</dbReference>
<dbReference type="PRINTS" id="PR00040">
    <property type="entry name" value="HTHMERR"/>
</dbReference>
<keyword evidence="1" id="KW-0238">DNA-binding</keyword>
<evidence type="ECO:0000313" key="3">
    <source>
        <dbReference type="EMBL" id="GAA3962834.1"/>
    </source>
</evidence>
<name>A0ABP7PC41_9GAMM</name>
<gene>
    <name evidence="3" type="primary">cadR</name>
    <name evidence="3" type="ORF">GCM10022278_20920</name>
</gene>
<dbReference type="PANTHER" id="PTHR30204">
    <property type="entry name" value="REDOX-CYCLING DRUG-SENSING TRANSCRIPTIONAL ACTIVATOR SOXR"/>
    <property type="match status" value="1"/>
</dbReference>
<dbReference type="InterPro" id="IPR047057">
    <property type="entry name" value="MerR_fam"/>
</dbReference>
<dbReference type="EMBL" id="BAABBO010000009">
    <property type="protein sequence ID" value="GAA3962834.1"/>
    <property type="molecule type" value="Genomic_DNA"/>
</dbReference>
<comment type="caution">
    <text evidence="3">The sequence shown here is derived from an EMBL/GenBank/DDBJ whole genome shotgun (WGS) entry which is preliminary data.</text>
</comment>
<dbReference type="SMART" id="SM00422">
    <property type="entry name" value="HTH_MERR"/>
    <property type="match status" value="1"/>
</dbReference>
<dbReference type="PROSITE" id="PS50937">
    <property type="entry name" value="HTH_MERR_2"/>
    <property type="match status" value="1"/>
</dbReference>
<evidence type="ECO:0000256" key="1">
    <source>
        <dbReference type="ARBA" id="ARBA00023125"/>
    </source>
</evidence>
<protein>
    <submittedName>
        <fullName evidence="3">Cd(II)/Pb(II)-responsive transcriptional regulator</fullName>
    </submittedName>
</protein>
<dbReference type="InterPro" id="IPR011791">
    <property type="entry name" value="CadR-PbrR"/>
</dbReference>
<feature type="domain" description="HTH merR-type" evidence="2">
    <location>
        <begin position="1"/>
        <end position="69"/>
    </location>
</feature>
<dbReference type="Proteomes" id="UP001501337">
    <property type="component" value="Unassembled WGS sequence"/>
</dbReference>
<dbReference type="SUPFAM" id="SSF46955">
    <property type="entry name" value="Putative DNA-binding domain"/>
    <property type="match status" value="1"/>
</dbReference>
<keyword evidence="4" id="KW-1185">Reference proteome</keyword>
<dbReference type="CDD" id="cd04784">
    <property type="entry name" value="HTH_CadR-PbrR"/>
    <property type="match status" value="1"/>
</dbReference>
<evidence type="ECO:0000259" key="2">
    <source>
        <dbReference type="PROSITE" id="PS50937"/>
    </source>
</evidence>
<dbReference type="Pfam" id="PF13411">
    <property type="entry name" value="MerR_1"/>
    <property type="match status" value="1"/>
</dbReference>
<sequence length="141" mass="16156">MRIGQLSQLSGVEVETIRFYEREGLLQRAEREANGYRRYQQDHLQRLAFIRHCRALDMPLQDVKRMLQFMTQPTADCGDIDRLIEAHLENVRSRLQSLQALEVQLCSLRDQCGQPGRGEQCGIVQELESASKGRSCACHPA</sequence>
<dbReference type="Gene3D" id="1.10.1660.10">
    <property type="match status" value="1"/>
</dbReference>
<dbReference type="RefSeq" id="WP_344806023.1">
    <property type="nucleotide sequence ID" value="NZ_BAABBO010000009.1"/>
</dbReference>
<proteinExistence type="predicted"/>
<dbReference type="InterPro" id="IPR009061">
    <property type="entry name" value="DNA-bd_dom_put_sf"/>
</dbReference>
<organism evidence="3 4">
    <name type="scientific">Allohahella marinimesophila</name>
    <dbReference type="NCBI Taxonomy" id="1054972"/>
    <lineage>
        <taxon>Bacteria</taxon>
        <taxon>Pseudomonadati</taxon>
        <taxon>Pseudomonadota</taxon>
        <taxon>Gammaproteobacteria</taxon>
        <taxon>Oceanospirillales</taxon>
        <taxon>Hahellaceae</taxon>
        <taxon>Allohahella</taxon>
    </lineage>
</organism>
<reference evidence="4" key="1">
    <citation type="journal article" date="2019" name="Int. J. Syst. Evol. Microbiol.">
        <title>The Global Catalogue of Microorganisms (GCM) 10K type strain sequencing project: providing services to taxonomists for standard genome sequencing and annotation.</title>
        <authorList>
            <consortium name="The Broad Institute Genomics Platform"/>
            <consortium name="The Broad Institute Genome Sequencing Center for Infectious Disease"/>
            <person name="Wu L."/>
            <person name="Ma J."/>
        </authorList>
    </citation>
    <scope>NUCLEOTIDE SEQUENCE [LARGE SCALE GENOMIC DNA]</scope>
    <source>
        <strain evidence="4">JCM 17555</strain>
    </source>
</reference>